<keyword evidence="2" id="KW-0943">RNA-mediated gene silencing</keyword>
<dbReference type="GO" id="GO:0006402">
    <property type="term" value="P:mRNA catabolic process"/>
    <property type="evidence" value="ECO:0007669"/>
    <property type="project" value="TreeGrafter"/>
</dbReference>
<dbReference type="PANTHER" id="PTHR12979">
    <property type="entry name" value="CCR4-NOT TRANSCRIPTION COMPLEX SUBUNIT 10"/>
    <property type="match status" value="1"/>
</dbReference>
<comment type="similarity">
    <text evidence="1 2">Belongs to the CNOT10 family.</text>
</comment>
<protein>
    <recommendedName>
        <fullName evidence="2">CCR4-NOT transcription complex subunit 10</fullName>
    </recommendedName>
</protein>
<dbReference type="SMART" id="SM00028">
    <property type="entry name" value="TPR"/>
    <property type="match status" value="3"/>
</dbReference>
<evidence type="ECO:0000256" key="1">
    <source>
        <dbReference type="ARBA" id="ARBA00010080"/>
    </source>
</evidence>
<keyword evidence="2" id="KW-0539">Nucleus</keyword>
<keyword evidence="2" id="KW-0810">Translation regulation</keyword>
<organism evidence="4">
    <name type="scientific">Xenopsylla cheopis</name>
    <name type="common">Oriental rat flea</name>
    <name type="synonym">Pulex cheopis</name>
    <dbReference type="NCBI Taxonomy" id="163159"/>
    <lineage>
        <taxon>Eukaryota</taxon>
        <taxon>Metazoa</taxon>
        <taxon>Ecdysozoa</taxon>
        <taxon>Arthropoda</taxon>
        <taxon>Hexapoda</taxon>
        <taxon>Insecta</taxon>
        <taxon>Pterygota</taxon>
        <taxon>Neoptera</taxon>
        <taxon>Endopterygota</taxon>
        <taxon>Siphonaptera</taxon>
        <taxon>Pulicidae</taxon>
        <taxon>Xenopsyllinae</taxon>
        <taxon>Xenopsylla</taxon>
    </lineage>
</organism>
<dbReference type="GO" id="GO:0005737">
    <property type="term" value="C:cytoplasm"/>
    <property type="evidence" value="ECO:0007669"/>
    <property type="project" value="UniProtKB-SubCell"/>
</dbReference>
<dbReference type="GO" id="GO:0017148">
    <property type="term" value="P:negative regulation of translation"/>
    <property type="evidence" value="ECO:0007669"/>
    <property type="project" value="TreeGrafter"/>
</dbReference>
<dbReference type="InterPro" id="IPR019734">
    <property type="entry name" value="TPR_rpt"/>
</dbReference>
<dbReference type="PANTHER" id="PTHR12979:SF5">
    <property type="entry name" value="CCR4-NOT TRANSCRIPTION COMPLEX SUBUNIT 10"/>
    <property type="match status" value="1"/>
</dbReference>
<dbReference type="GO" id="GO:0031047">
    <property type="term" value="P:regulatory ncRNA-mediated gene silencing"/>
    <property type="evidence" value="ECO:0007669"/>
    <property type="project" value="UniProtKB-UniRule"/>
</dbReference>
<keyword evidence="2" id="KW-0963">Cytoplasm</keyword>
<dbReference type="Gene3D" id="1.25.40.10">
    <property type="entry name" value="Tetratricopeptide repeat domain"/>
    <property type="match status" value="1"/>
</dbReference>
<evidence type="ECO:0000256" key="2">
    <source>
        <dbReference type="RuleBase" id="RU367083"/>
    </source>
</evidence>
<dbReference type="GO" id="GO:0005634">
    <property type="term" value="C:nucleus"/>
    <property type="evidence" value="ECO:0007669"/>
    <property type="project" value="UniProtKB-SubCell"/>
</dbReference>
<evidence type="ECO:0000313" key="4">
    <source>
        <dbReference type="EMBL" id="NOV43970.1"/>
    </source>
</evidence>
<feature type="coiled-coil region" evidence="3">
    <location>
        <begin position="172"/>
        <end position="199"/>
    </location>
</feature>
<reference evidence="4" key="1">
    <citation type="submission" date="2020-03" db="EMBL/GenBank/DDBJ databases">
        <title>Transcriptomic Profiling of the Digestive Tract of the Rat Flea, Xenopsylla cheopis, Following Blood Feeding and Infection with Yersinia pestis.</title>
        <authorList>
            <person name="Bland D.M."/>
            <person name="Martens C.A."/>
            <person name="Virtaneva K."/>
            <person name="Kanakabandi K."/>
            <person name="Long D."/>
            <person name="Rosenke R."/>
            <person name="Saturday G.A."/>
            <person name="Hoyt F.H."/>
            <person name="Bruno D.P."/>
            <person name="Ribeiro J.M.C."/>
            <person name="Hinnebusch J."/>
        </authorList>
    </citation>
    <scope>NUCLEOTIDE SEQUENCE</scope>
</reference>
<dbReference type="InterPro" id="IPR011990">
    <property type="entry name" value="TPR-like_helical_dom_sf"/>
</dbReference>
<sequence>MIDITNEIADIDDVQVSDQERDIALTAFCDFNRNNYTACNQQLQKLEKTLSNNFKLIHNKAIVDFYEGGCKNVNELRKTLQSLNNQISNYEGIKDMDKCPLFYNLAVLLYQTCKPNSALKILLNVRPHLDQLEEILVEKSVLLLCELLLNAYRAQDALELIDCMEARLQVTLEMYGEVLENFNIKIENYQKRLNYYRKRALFSIQSVHDLTISDEKSIENMFFQSRLLYLEGNKNCHDELVKFTKPSNKSQDLTNGTSIFKEINHENLVVLALNNLGVIKFSSGQFNLATHSLQQALNRDVNLVRNTKDTSDDSSSSGGKNTYLQAVGSMHRYSLLYNLGVSLLFSNRPRDAFECLLEPLHYQHNNPKLWLRIAECCIMFHQHTKSANKSYLVQEVAGKPPHRKIILNNIVPLKYSSDDSQSYAIPSPSLEFAILCLKIVLNLIPKEEQVTEETKVGYGITLREVLSLRNSALAASAFVCLCIADYTLALEHAQNLLTQSQVNEAHIMLGHLYCAEALVMMGKISEAIHHLDPESIKGISTLYSSNSNSKTVPPTVWEIKNVQMAKEITTYNLAVALAMRGDFTKAKLLLQELKQDKRNIFLTMMNLYLELQLGNLDKVRDIVRQNCPQHV</sequence>
<keyword evidence="2" id="KW-0804">Transcription</keyword>
<keyword evidence="3" id="KW-0175">Coiled coil</keyword>
<comment type="subcellular location">
    <subcellularLocation>
        <location evidence="2">Cytoplasm</location>
    </subcellularLocation>
    <subcellularLocation>
        <location evidence="2">Nucleus</location>
    </subcellularLocation>
</comment>
<dbReference type="InterPro" id="IPR039740">
    <property type="entry name" value="CNOT10"/>
</dbReference>
<comment type="function">
    <text evidence="2">Component of the CCR4-NOT complex which is one of the major cellular mRNA deadenylases and is linked to various cellular processes including bulk mRNA degradation, miRNA-mediated repression, translational repression during translational initiation and general transcription regulation.</text>
</comment>
<accession>A0A6M2DE98</accession>
<dbReference type="SUPFAM" id="SSF48452">
    <property type="entry name" value="TPR-like"/>
    <property type="match status" value="2"/>
</dbReference>
<dbReference type="EMBL" id="GIIL01000244">
    <property type="protein sequence ID" value="NOV43970.1"/>
    <property type="molecule type" value="Transcribed_RNA"/>
</dbReference>
<proteinExistence type="inferred from homology"/>
<name>A0A6M2DE98_XENCH</name>
<dbReference type="AlphaFoldDB" id="A0A6M2DE98"/>
<evidence type="ECO:0000256" key="3">
    <source>
        <dbReference type="SAM" id="Coils"/>
    </source>
</evidence>
<dbReference type="GO" id="GO:0030014">
    <property type="term" value="C:CCR4-NOT complex"/>
    <property type="evidence" value="ECO:0007669"/>
    <property type="project" value="UniProtKB-UniRule"/>
</dbReference>
<keyword evidence="2" id="KW-0805">Transcription regulation</keyword>